<accession>A0A167LDC4</accession>
<dbReference type="OrthoDB" id="29879at2759"/>
<dbReference type="InterPro" id="IPR044089">
    <property type="entry name" value="Alr1-like"/>
</dbReference>
<dbReference type="Gene3D" id="1.20.58.340">
    <property type="entry name" value="Magnesium transport protein CorA, transmembrane region"/>
    <property type="match status" value="2"/>
</dbReference>
<feature type="region of interest" description="Disordered" evidence="1">
    <location>
        <begin position="50"/>
        <end position="78"/>
    </location>
</feature>
<dbReference type="GO" id="GO:0015095">
    <property type="term" value="F:magnesium ion transmembrane transporter activity"/>
    <property type="evidence" value="ECO:0007669"/>
    <property type="project" value="InterPro"/>
</dbReference>
<dbReference type="CDD" id="cd12829">
    <property type="entry name" value="Alr1p-like"/>
    <property type="match status" value="1"/>
</dbReference>
<dbReference type="Proteomes" id="UP000076738">
    <property type="component" value="Unassembled WGS sequence"/>
</dbReference>
<feature type="compositionally biased region" description="Polar residues" evidence="1">
    <location>
        <begin position="50"/>
        <end position="71"/>
    </location>
</feature>
<reference evidence="3 4" key="1">
    <citation type="journal article" date="2016" name="Mol. Biol. Evol.">
        <title>Comparative Genomics of Early-Diverging Mushroom-Forming Fungi Provides Insights into the Origins of Lignocellulose Decay Capabilities.</title>
        <authorList>
            <person name="Nagy L.G."/>
            <person name="Riley R."/>
            <person name="Tritt A."/>
            <person name="Adam C."/>
            <person name="Daum C."/>
            <person name="Floudas D."/>
            <person name="Sun H."/>
            <person name="Yadav J.S."/>
            <person name="Pangilinan J."/>
            <person name="Larsson K.H."/>
            <person name="Matsuura K."/>
            <person name="Barry K."/>
            <person name="Labutti K."/>
            <person name="Kuo R."/>
            <person name="Ohm R.A."/>
            <person name="Bhattacharya S.S."/>
            <person name="Shirouzu T."/>
            <person name="Yoshinaga Y."/>
            <person name="Martin F.M."/>
            <person name="Grigoriev I.V."/>
            <person name="Hibbett D.S."/>
        </authorList>
    </citation>
    <scope>NUCLEOTIDE SEQUENCE [LARGE SCALE GENOMIC DNA]</scope>
    <source>
        <strain evidence="3 4">TUFC12733</strain>
    </source>
</reference>
<feature type="compositionally biased region" description="Basic and acidic residues" evidence="1">
    <location>
        <begin position="1"/>
        <end position="13"/>
    </location>
</feature>
<feature type="region of interest" description="Disordered" evidence="1">
    <location>
        <begin position="476"/>
        <end position="498"/>
    </location>
</feature>
<feature type="compositionally biased region" description="Low complexity" evidence="1">
    <location>
        <begin position="381"/>
        <end position="399"/>
    </location>
</feature>
<evidence type="ECO:0000313" key="4">
    <source>
        <dbReference type="Proteomes" id="UP000076738"/>
    </source>
</evidence>
<proteinExistence type="predicted"/>
<dbReference type="GO" id="GO:0010961">
    <property type="term" value="P:intracellular magnesium ion homeostasis"/>
    <property type="evidence" value="ECO:0007669"/>
    <property type="project" value="TreeGrafter"/>
</dbReference>
<dbReference type="EMBL" id="KV417288">
    <property type="protein sequence ID" value="KZO95571.1"/>
    <property type="molecule type" value="Genomic_DNA"/>
</dbReference>
<evidence type="ECO:0000256" key="1">
    <source>
        <dbReference type="SAM" id="MobiDB-lite"/>
    </source>
</evidence>
<keyword evidence="2" id="KW-0472">Membrane</keyword>
<dbReference type="AlphaFoldDB" id="A0A167LDC4"/>
<sequence length="1039" mass="113159">MSVPHEHEGETRSPHLHVPTTTTTSLPGPLSALSGISPLSALSGTTVLSGASSLPTPTSPTCESQHDTTPSPSRPASFAYPELAAFPGIEAVGGTNMRGEEDVYRNLELGAEGQWDAEREREREQGRTTRLHYALDESEHEREREREDRSDTLHTLVGGHTPHTFTAHTLSGSPMTLKGADAPQPPTMHLSPRGTGLRRRTTIASTITLSSASSVSSSSSGGWGPIAGLANLVERAIARWARHADSESEASSSRSSLISYPTYRAPPRTSRLFSLLLPEARAQEGERFLRTEDLPGVLGLLEPELQRRFRHRRHRRAPAAGEGKEGGEERRRRKRGKSRLREDEGSGGSTPDPVLPPAAAASLAAGGKGKLPASSPPTPTLPGSGSCTSTPNTSTPNPNAQNYYATPAALLRADLGSRAGSGVNLSLLSSLHQSLAMRRELGQGQGSGSPVLAQGFGAAMAGGAHGLAGGAHPPAAVHGGHTAHQQGLPLPPSAPSAAPPLPLPGKERSAWWLDVASPTPSDMRALGKLLHLHPLTLEDILFQDPREKLDLYPRLGYYFVSFSAVPSREEAPGMPYSKTLDPDAFSVMSDAEGSEEAGKWDAVDLGDLGPSKIEGVQMYMVVFADGIVTFHFHDFEQHLTAVRERALRLERMFPILAGSVLRCGADWIAHGLVDSIVDAYLPIIKRLERETDRLASMIQSFTFHKGQPKFNAPGAGARKPPEPGTDPASAAAFVAKQEEDVFADGFGDTGREGVLGVRAFDAGGDKPVHAWRVGVRSSGSGEREEEIEMEEKTNGVIDRQIERKVEREQELEKEAERAYTHRDGPLRPPRRRLTFFRDAYGALVKLVPHRGLQRVMSIEPTRPKPPHPRVVTLYRIASARRMVTSISRLLVHKQPVLSSLRRRFSGVKGIKGDVGVYLDDVEDHVIGMQQALAYCDGTLSQLHPGYLSQLKVAFENAKNGMDWRLLLLSLISITILTIQVWIGLFSMNVHVPNSKTTHTYEWFGFIFVGMLCLLCFVFGLVRFWWVKSKRKFKERARNR</sequence>
<protein>
    <recommendedName>
        <fullName evidence="5">Cora-domain-containing protein</fullName>
    </recommendedName>
</protein>
<dbReference type="GO" id="GO:0016020">
    <property type="term" value="C:membrane"/>
    <property type="evidence" value="ECO:0007669"/>
    <property type="project" value="TreeGrafter"/>
</dbReference>
<feature type="region of interest" description="Disordered" evidence="1">
    <location>
        <begin position="177"/>
        <end position="197"/>
    </location>
</feature>
<dbReference type="SUPFAM" id="SSF143865">
    <property type="entry name" value="CorA soluble domain-like"/>
    <property type="match status" value="1"/>
</dbReference>
<keyword evidence="2" id="KW-0812">Transmembrane</keyword>
<dbReference type="PANTHER" id="PTHR21535:SF90">
    <property type="entry name" value="CORA METAL ION TRANSPORTER"/>
    <property type="match status" value="1"/>
</dbReference>
<dbReference type="InterPro" id="IPR045861">
    <property type="entry name" value="CorA_cytoplasmic_dom"/>
</dbReference>
<dbReference type="PANTHER" id="PTHR21535">
    <property type="entry name" value="MAGNESIUM AND COBALT TRANSPORT PROTEIN/MITOCHONDRIAL IMPORT INNER MEMBRANE TRANSLOCASE SUBUNIT TIM8"/>
    <property type="match status" value="1"/>
</dbReference>
<feature type="compositionally biased region" description="Low complexity" evidence="1">
    <location>
        <begin position="16"/>
        <end position="31"/>
    </location>
</feature>
<feature type="region of interest" description="Disordered" evidence="1">
    <location>
        <begin position="309"/>
        <end position="401"/>
    </location>
</feature>
<evidence type="ECO:0000313" key="3">
    <source>
        <dbReference type="EMBL" id="KZO95571.1"/>
    </source>
</evidence>
<name>A0A167LDC4_CALVF</name>
<dbReference type="Gene3D" id="3.30.460.20">
    <property type="entry name" value="CorA soluble domain-like"/>
    <property type="match status" value="1"/>
</dbReference>
<organism evidence="3 4">
    <name type="scientific">Calocera viscosa (strain TUFC12733)</name>
    <dbReference type="NCBI Taxonomy" id="1330018"/>
    <lineage>
        <taxon>Eukaryota</taxon>
        <taxon>Fungi</taxon>
        <taxon>Dikarya</taxon>
        <taxon>Basidiomycota</taxon>
        <taxon>Agaricomycotina</taxon>
        <taxon>Dacrymycetes</taxon>
        <taxon>Dacrymycetales</taxon>
        <taxon>Dacrymycetaceae</taxon>
        <taxon>Calocera</taxon>
    </lineage>
</organism>
<feature type="compositionally biased region" description="Low complexity" evidence="1">
    <location>
        <begin position="357"/>
        <end position="373"/>
    </location>
</feature>
<feature type="region of interest" description="Disordered" evidence="1">
    <location>
        <begin position="1"/>
        <end position="31"/>
    </location>
</feature>
<feature type="compositionally biased region" description="Pro residues" evidence="1">
    <location>
        <begin position="489"/>
        <end position="498"/>
    </location>
</feature>
<feature type="region of interest" description="Disordered" evidence="1">
    <location>
        <begin position="709"/>
        <end position="728"/>
    </location>
</feature>
<feature type="compositionally biased region" description="Low complexity" evidence="1">
    <location>
        <begin position="249"/>
        <end position="259"/>
    </location>
</feature>
<keyword evidence="4" id="KW-1185">Reference proteome</keyword>
<evidence type="ECO:0000256" key="2">
    <source>
        <dbReference type="SAM" id="Phobius"/>
    </source>
</evidence>
<feature type="region of interest" description="Disordered" evidence="1">
    <location>
        <begin position="243"/>
        <end position="263"/>
    </location>
</feature>
<dbReference type="STRING" id="1330018.A0A167LDC4"/>
<feature type="transmembrane region" description="Helical" evidence="2">
    <location>
        <begin position="1002"/>
        <end position="1025"/>
    </location>
</feature>
<feature type="transmembrane region" description="Helical" evidence="2">
    <location>
        <begin position="965"/>
        <end position="982"/>
    </location>
</feature>
<evidence type="ECO:0008006" key="5">
    <source>
        <dbReference type="Google" id="ProtNLM"/>
    </source>
</evidence>
<gene>
    <name evidence="3" type="ORF">CALVIDRAFT_528025</name>
</gene>
<keyword evidence="2" id="KW-1133">Transmembrane helix</keyword>